<organism evidence="8 9">
    <name type="scientific">Citrifermentans bremense</name>
    <dbReference type="NCBI Taxonomy" id="60035"/>
    <lineage>
        <taxon>Bacteria</taxon>
        <taxon>Pseudomonadati</taxon>
        <taxon>Thermodesulfobacteriota</taxon>
        <taxon>Desulfuromonadia</taxon>
        <taxon>Geobacterales</taxon>
        <taxon>Geobacteraceae</taxon>
        <taxon>Citrifermentans</taxon>
    </lineage>
</organism>
<keyword evidence="9" id="KW-1185">Reference proteome</keyword>
<evidence type="ECO:0000313" key="8">
    <source>
        <dbReference type="EMBL" id="BCG46079.1"/>
    </source>
</evidence>
<proteinExistence type="predicted"/>
<keyword evidence="1" id="KW-0813">Transport</keyword>
<dbReference type="InterPro" id="IPR036280">
    <property type="entry name" value="Multihaem_cyt_sf"/>
</dbReference>
<gene>
    <name evidence="8" type="ORF">GEOBRER4_n0860</name>
</gene>
<keyword evidence="2" id="KW-0349">Heme</keyword>
<protein>
    <recommendedName>
        <fullName evidence="7">Cytochrome c7-like domain-containing protein</fullName>
    </recommendedName>
</protein>
<dbReference type="Pfam" id="PF14522">
    <property type="entry name" value="Cytochrome_C7"/>
    <property type="match status" value="1"/>
</dbReference>
<evidence type="ECO:0000256" key="5">
    <source>
        <dbReference type="ARBA" id="ARBA00023004"/>
    </source>
</evidence>
<evidence type="ECO:0000256" key="4">
    <source>
        <dbReference type="ARBA" id="ARBA00022982"/>
    </source>
</evidence>
<evidence type="ECO:0000256" key="2">
    <source>
        <dbReference type="ARBA" id="ARBA00022617"/>
    </source>
</evidence>
<reference evidence="8 9" key="1">
    <citation type="submission" date="2020-06" db="EMBL/GenBank/DDBJ databases">
        <title>Interaction of electrochemicaly active bacteria, Geobacter bremensis R4 on different carbon anode.</title>
        <authorList>
            <person name="Meng L."/>
            <person name="Yoshida N."/>
        </authorList>
    </citation>
    <scope>NUCLEOTIDE SEQUENCE [LARGE SCALE GENOMIC DNA]</scope>
    <source>
        <strain evidence="8 9">R4</strain>
    </source>
</reference>
<keyword evidence="4" id="KW-0249">Electron transport</keyword>
<dbReference type="RefSeq" id="WP_185244360.1">
    <property type="nucleotide sequence ID" value="NZ_AP023213.1"/>
</dbReference>
<evidence type="ECO:0000313" key="9">
    <source>
        <dbReference type="Proteomes" id="UP000515472"/>
    </source>
</evidence>
<accession>A0A6S6LXF5</accession>
<evidence type="ECO:0000256" key="1">
    <source>
        <dbReference type="ARBA" id="ARBA00022448"/>
    </source>
</evidence>
<keyword evidence="3" id="KW-0479">Metal-binding</keyword>
<dbReference type="InterPro" id="IPR038266">
    <property type="entry name" value="NapC/NirT_cytc_sf"/>
</dbReference>
<dbReference type="SUPFAM" id="SSF48695">
    <property type="entry name" value="Multiheme cytochromes"/>
    <property type="match status" value="2"/>
</dbReference>
<sequence>MQSRISWLKMASLTVAAAALAACSGANDSAPMVDSNGKHPANWVKAHGAIANASPAQCTQCHGEDLTGGITRVGCFSTPQTAQFGFVCHATNPVAAAGCDSCHSTPPAGAAAPNRSGLHTLHLQLLGTNCASCHTGAGFGTDNHAKATATGGIAGATVNFPASLKAKTAPSFGYDAANGTCSGVICHGGKNTPKWYGGSIDLATDCVSCHDQGTAAQTPQYNSYFSGTYNGANLHEIHLHLLVPNTSTPIVCTDCHNTASLASHFTSLATPAFGAEPSTTIGGGSTKITSYTAYTAVVPSGSCTSTCHAANGNNPRNWINN</sequence>
<dbReference type="InterPro" id="IPR029467">
    <property type="entry name" value="Cyt_c7-like"/>
</dbReference>
<feature type="signal peptide" evidence="6">
    <location>
        <begin position="1"/>
        <end position="21"/>
    </location>
</feature>
<evidence type="ECO:0000256" key="6">
    <source>
        <dbReference type="SAM" id="SignalP"/>
    </source>
</evidence>
<evidence type="ECO:0000256" key="3">
    <source>
        <dbReference type="ARBA" id="ARBA00022723"/>
    </source>
</evidence>
<dbReference type="Gene3D" id="1.10.3820.10">
    <property type="entry name" value="Di-heme elbow motif domain"/>
    <property type="match status" value="1"/>
</dbReference>
<keyword evidence="5" id="KW-0408">Iron</keyword>
<feature type="chain" id="PRO_5028200353" description="Cytochrome c7-like domain-containing protein" evidence="6">
    <location>
        <begin position="22"/>
        <end position="321"/>
    </location>
</feature>
<dbReference type="EMBL" id="AP023213">
    <property type="protein sequence ID" value="BCG46079.1"/>
    <property type="molecule type" value="Genomic_DNA"/>
</dbReference>
<dbReference type="InterPro" id="IPR010176">
    <property type="entry name" value="C4xCH_C2xCH_motif_GEOSU"/>
</dbReference>
<dbReference type="KEGG" id="gbn:GEOBRER4_08290"/>
<dbReference type="NCBIfam" id="TIGR01904">
    <property type="entry name" value="GSu_C4xC__C2xCH"/>
    <property type="match status" value="1"/>
</dbReference>
<keyword evidence="6" id="KW-0732">Signal</keyword>
<dbReference type="AlphaFoldDB" id="A0A6S6LXF5"/>
<feature type="domain" description="Cytochrome c7-like" evidence="7">
    <location>
        <begin position="119"/>
        <end position="211"/>
    </location>
</feature>
<name>A0A6S6LXF5_9BACT</name>
<dbReference type="GO" id="GO:0046872">
    <property type="term" value="F:metal ion binding"/>
    <property type="evidence" value="ECO:0007669"/>
    <property type="project" value="UniProtKB-KW"/>
</dbReference>
<evidence type="ECO:0000259" key="7">
    <source>
        <dbReference type="Pfam" id="PF14522"/>
    </source>
</evidence>
<dbReference type="Proteomes" id="UP000515472">
    <property type="component" value="Chromosome"/>
</dbReference>
<dbReference type="PROSITE" id="PS51257">
    <property type="entry name" value="PROKAR_LIPOPROTEIN"/>
    <property type="match status" value="1"/>
</dbReference>